<evidence type="ECO:0000256" key="2">
    <source>
        <dbReference type="ARBA" id="ARBA00011103"/>
    </source>
</evidence>
<evidence type="ECO:0000256" key="3">
    <source>
        <dbReference type="ARBA" id="ARBA00022737"/>
    </source>
</evidence>
<dbReference type="EMBL" id="AB851805">
    <property type="protein sequence ID" value="BAO32069.1"/>
    <property type="molecule type" value="mRNA"/>
</dbReference>
<name>W0SQL6_9EUKA</name>
<feature type="domain" description="Guanylate cyclase" evidence="7">
    <location>
        <begin position="269"/>
        <end position="401"/>
    </location>
</feature>
<evidence type="ECO:0000259" key="8">
    <source>
        <dbReference type="PROSITE" id="PS50925"/>
    </source>
</evidence>
<dbReference type="PANTHER" id="PTHR43081">
    <property type="entry name" value="ADENYLATE CYCLASE, TERMINAL-DIFFERENTIATION SPECIFIC-RELATED"/>
    <property type="match status" value="1"/>
</dbReference>
<dbReference type="Gene3D" id="3.30.70.1230">
    <property type="entry name" value="Nucleotide cyclase"/>
    <property type="match status" value="1"/>
</dbReference>
<sequence length="474" mass="53549">MDSMQSNLPHREMARNNFGINTDGILTKKTTTNYLLNGGGEQDRAISVPTSVVQHNEINPSEAAKTVTELSFSGNKSPSTLTQARMMKRCSKQQLLSKLPKKPFLRIQYASHCCSGKISESVKNEILSVAQRENEIRGITGVLICVNDMFFQIIEGHTQHVETLYHNILKDKRHYDVVCVDKMYFDSESERYFPDWCMQSLDMESLFDHCLDPSLSTAVGAAFRAFKTLLVSLLNTQQVFRNYAQPVISKYLSEGENPMIKESIETDKVILFIDLVNYTSITEKLSKTRKPSQVVEILNKFFGCVMEIVEDYCGEITKLIGDCVMVYFDGSECQEAVNCSIEILERLEILRQTSEDPFVKMIYCTIGISRGSVIFGNVGSVGRKLDFTLIGDSVNIASRLQSFASISPYFLIFDESVKGRLDKDSCDIIEVGPIELKGKEKTVNTYTVEHELNRKPPKKEMDRIMSLASLSEYC</sequence>
<feature type="domain" description="BLUF" evidence="8">
    <location>
        <begin position="104"/>
        <end position="199"/>
    </location>
</feature>
<dbReference type="SMART" id="SM01034">
    <property type="entry name" value="BLUF"/>
    <property type="match status" value="1"/>
</dbReference>
<dbReference type="GO" id="GO:0071949">
    <property type="term" value="F:FAD binding"/>
    <property type="evidence" value="ECO:0007669"/>
    <property type="project" value="InterPro"/>
</dbReference>
<dbReference type="SUPFAM" id="SSF55073">
    <property type="entry name" value="Nucleotide cyclase"/>
    <property type="match status" value="1"/>
</dbReference>
<dbReference type="InterPro" id="IPR050697">
    <property type="entry name" value="Adenylyl/Guanylyl_Cyclase_3/4"/>
</dbReference>
<comment type="subcellular location">
    <subcellularLocation>
        <location evidence="1">Cell projection</location>
        <location evidence="1">Cilium</location>
        <location evidence="1">Flagellum</location>
    </subcellularLocation>
</comment>
<keyword evidence="3" id="KW-0677">Repeat</keyword>
<evidence type="ECO:0000259" key="7">
    <source>
        <dbReference type="PROSITE" id="PS50125"/>
    </source>
</evidence>
<dbReference type="InterPro" id="IPR007024">
    <property type="entry name" value="BLUF_domain"/>
</dbReference>
<dbReference type="PANTHER" id="PTHR43081:SF1">
    <property type="entry name" value="ADENYLATE CYCLASE, TERMINAL-DIFFERENTIATION SPECIFIC"/>
    <property type="match status" value="1"/>
</dbReference>
<dbReference type="SUPFAM" id="SSF54975">
    <property type="entry name" value="Acylphosphatase/BLUF domain-like"/>
    <property type="match status" value="1"/>
</dbReference>
<dbReference type="Pfam" id="PF00211">
    <property type="entry name" value="Guanylate_cyc"/>
    <property type="match status" value="1"/>
</dbReference>
<evidence type="ECO:0000256" key="1">
    <source>
        <dbReference type="ARBA" id="ARBA00004230"/>
    </source>
</evidence>
<dbReference type="GO" id="GO:0009190">
    <property type="term" value="P:cyclic nucleotide biosynthetic process"/>
    <property type="evidence" value="ECO:0007669"/>
    <property type="project" value="InterPro"/>
</dbReference>
<dbReference type="PROSITE" id="PS50125">
    <property type="entry name" value="GUANYLATE_CYCLASE_2"/>
    <property type="match status" value="1"/>
</dbReference>
<organism evidence="9">
    <name type="scientific">Naegleria australiensis</name>
    <dbReference type="NCBI Taxonomy" id="51634"/>
    <lineage>
        <taxon>Eukaryota</taxon>
        <taxon>Discoba</taxon>
        <taxon>Heterolobosea</taxon>
        <taxon>Tetramitia</taxon>
        <taxon>Eutetramitia</taxon>
        <taxon>Vahlkampfiidae</taxon>
        <taxon>Naegleria</taxon>
    </lineage>
</organism>
<dbReference type="InterPro" id="IPR029787">
    <property type="entry name" value="Nucleotide_cyclase"/>
</dbReference>
<proteinExistence type="evidence at transcript level"/>
<evidence type="ECO:0000256" key="4">
    <source>
        <dbReference type="ARBA" id="ARBA00022846"/>
    </source>
</evidence>
<reference evidence="9" key="1">
    <citation type="submission" date="2013-09" db="EMBL/GenBank/DDBJ databases">
        <title>Identification of photoactivated adenylyl cyclase 3 encoded by Naegleria australiensis.</title>
        <authorList>
            <person name="Yasukawa H."/>
            <person name="Sato A."/>
            <person name="Yagita K."/>
        </authorList>
    </citation>
    <scope>NUCLEOTIDE SEQUENCE</scope>
</reference>
<dbReference type="Pfam" id="PF04940">
    <property type="entry name" value="BLUF"/>
    <property type="match status" value="1"/>
</dbReference>
<dbReference type="PROSITE" id="PS50925">
    <property type="entry name" value="BLUF"/>
    <property type="match status" value="1"/>
</dbReference>
<dbReference type="GO" id="GO:0031514">
    <property type="term" value="C:motile cilium"/>
    <property type="evidence" value="ECO:0007669"/>
    <property type="project" value="UniProtKB-SubCell"/>
</dbReference>
<dbReference type="SMART" id="SM00044">
    <property type="entry name" value="CYCc"/>
    <property type="match status" value="1"/>
</dbReference>
<dbReference type="CDD" id="cd07302">
    <property type="entry name" value="CHD"/>
    <property type="match status" value="1"/>
</dbReference>
<comment type="subunit">
    <text evidence="2">Heterotetramer of two alpha and two beta subunits.</text>
</comment>
<accession>W0SQL6</accession>
<dbReference type="AlphaFoldDB" id="W0SQL6"/>
<keyword evidence="4" id="KW-0282">Flagellum</keyword>
<dbReference type="GO" id="GO:0009882">
    <property type="term" value="F:blue light photoreceptor activity"/>
    <property type="evidence" value="ECO:0007669"/>
    <property type="project" value="InterPro"/>
</dbReference>
<keyword evidence="6" id="KW-0966">Cell projection</keyword>
<protein>
    <submittedName>
        <fullName evidence="9">Photoactivated adenylyl cyclase</fullName>
    </submittedName>
</protein>
<evidence type="ECO:0000256" key="6">
    <source>
        <dbReference type="ARBA" id="ARBA00023273"/>
    </source>
</evidence>
<evidence type="ECO:0000313" key="9">
    <source>
        <dbReference type="EMBL" id="BAO32069.1"/>
    </source>
</evidence>
<dbReference type="InterPro" id="IPR036046">
    <property type="entry name" value="Acylphosphatase-like_dom_sf"/>
</dbReference>
<dbReference type="InterPro" id="IPR001054">
    <property type="entry name" value="A/G_cyclase"/>
</dbReference>
<dbReference type="Gene3D" id="3.30.70.100">
    <property type="match status" value="1"/>
</dbReference>
<evidence type="ECO:0000256" key="5">
    <source>
        <dbReference type="ARBA" id="ARBA00023069"/>
    </source>
</evidence>
<keyword evidence="5" id="KW-0969">Cilium</keyword>